<feature type="compositionally biased region" description="Basic and acidic residues" evidence="1">
    <location>
        <begin position="139"/>
        <end position="158"/>
    </location>
</feature>
<comment type="caution">
    <text evidence="2">The sequence shown here is derived from an EMBL/GenBank/DDBJ whole genome shotgun (WGS) entry which is preliminary data.</text>
</comment>
<accession>A0A498K633</accession>
<feature type="compositionally biased region" description="Basic and acidic residues" evidence="1">
    <location>
        <begin position="27"/>
        <end position="38"/>
    </location>
</feature>
<dbReference type="EMBL" id="RDQH01000330">
    <property type="protein sequence ID" value="RXI00792.1"/>
    <property type="molecule type" value="Genomic_DNA"/>
</dbReference>
<reference evidence="2 3" key="1">
    <citation type="submission" date="2018-10" db="EMBL/GenBank/DDBJ databases">
        <title>A high-quality apple genome assembly.</title>
        <authorList>
            <person name="Hu J."/>
        </authorList>
    </citation>
    <scope>NUCLEOTIDE SEQUENCE [LARGE SCALE GENOMIC DNA]</scope>
    <source>
        <strain evidence="3">cv. HFTH1</strain>
        <tissue evidence="2">Young leaf</tissue>
    </source>
</reference>
<feature type="region of interest" description="Disordered" evidence="1">
    <location>
        <begin position="113"/>
        <end position="158"/>
    </location>
</feature>
<protein>
    <submittedName>
        <fullName evidence="2">Uncharacterized protein</fullName>
    </submittedName>
</protein>
<feature type="compositionally biased region" description="Basic and acidic residues" evidence="1">
    <location>
        <begin position="47"/>
        <end position="56"/>
    </location>
</feature>
<dbReference type="Gene3D" id="3.20.20.80">
    <property type="entry name" value="Glycosidases"/>
    <property type="match status" value="1"/>
</dbReference>
<sequence length="158" mass="17715">MAPRKHKTIEQEEKQLVALARKKVKEAQKKKEQAKKEDVEAEEAEGEVVKEEKDEQGGGQVSPVSKVPIRIPRLPHHGCLIPKPLDMMVDAVIRAMVIARYENTLVVVTEIGWPSFSTDPSGEQEQEEEREGESGGRGGEQEGERESESGGRRRRYEG</sequence>
<dbReference type="AlphaFoldDB" id="A0A498K633"/>
<dbReference type="Proteomes" id="UP000290289">
    <property type="component" value="Chromosome 4"/>
</dbReference>
<keyword evidence="3" id="KW-1185">Reference proteome</keyword>
<organism evidence="2 3">
    <name type="scientific">Malus domestica</name>
    <name type="common">Apple</name>
    <name type="synonym">Pyrus malus</name>
    <dbReference type="NCBI Taxonomy" id="3750"/>
    <lineage>
        <taxon>Eukaryota</taxon>
        <taxon>Viridiplantae</taxon>
        <taxon>Streptophyta</taxon>
        <taxon>Embryophyta</taxon>
        <taxon>Tracheophyta</taxon>
        <taxon>Spermatophyta</taxon>
        <taxon>Magnoliopsida</taxon>
        <taxon>eudicotyledons</taxon>
        <taxon>Gunneridae</taxon>
        <taxon>Pentapetalae</taxon>
        <taxon>rosids</taxon>
        <taxon>fabids</taxon>
        <taxon>Rosales</taxon>
        <taxon>Rosaceae</taxon>
        <taxon>Amygdaloideae</taxon>
        <taxon>Maleae</taxon>
        <taxon>Malus</taxon>
    </lineage>
</organism>
<feature type="compositionally biased region" description="Acidic residues" evidence="1">
    <location>
        <begin position="122"/>
        <end position="131"/>
    </location>
</feature>
<feature type="region of interest" description="Disordered" evidence="1">
    <location>
        <begin position="27"/>
        <end position="66"/>
    </location>
</feature>
<proteinExistence type="predicted"/>
<evidence type="ECO:0000256" key="1">
    <source>
        <dbReference type="SAM" id="MobiDB-lite"/>
    </source>
</evidence>
<evidence type="ECO:0000313" key="3">
    <source>
        <dbReference type="Proteomes" id="UP000290289"/>
    </source>
</evidence>
<evidence type="ECO:0000313" key="2">
    <source>
        <dbReference type="EMBL" id="RXI00792.1"/>
    </source>
</evidence>
<gene>
    <name evidence="2" type="ORF">DVH24_001026</name>
</gene>
<name>A0A498K633_MALDO</name>